<dbReference type="EMBL" id="JANAVB010001997">
    <property type="protein sequence ID" value="KAJ6851997.1"/>
    <property type="molecule type" value="Genomic_DNA"/>
</dbReference>
<dbReference type="PANTHER" id="PTHR21266">
    <property type="entry name" value="IRON-SULFUR DOMAIN CONTAINING PROTEIN"/>
    <property type="match status" value="1"/>
</dbReference>
<sequence length="200" mass="21568">MTGAPTVSLPSPKEGLMRMDACNALTMGGPSDGLGSCTRIPQASSEGPEAKAIRSPRASMTKLPTLVSQGLLFVWPDENGWEKAANSEPPMLPDDFNDPGFSTVMIQRDNFYGYDTLMENVSDPSHIEFAQHRVIGRRDRAKPLPFKLESSGAWGCSGSNAGNPCIGAKFFAPSYVINNLTSLSIDELCRAIFSIDFSDS</sequence>
<dbReference type="InterPro" id="IPR050584">
    <property type="entry name" value="Cholesterol_7-desaturase"/>
</dbReference>
<dbReference type="AlphaFoldDB" id="A0AAX6IGP3"/>
<proteinExistence type="predicted"/>
<dbReference type="Gene3D" id="2.102.10.10">
    <property type="entry name" value="Rieske [2Fe-2S] iron-sulphur domain"/>
    <property type="match status" value="1"/>
</dbReference>
<dbReference type="GO" id="GO:0032441">
    <property type="term" value="F:pheophorbide a oxygenase activity"/>
    <property type="evidence" value="ECO:0007669"/>
    <property type="project" value="TreeGrafter"/>
</dbReference>
<organism evidence="1 2">
    <name type="scientific">Iris pallida</name>
    <name type="common">Sweet iris</name>
    <dbReference type="NCBI Taxonomy" id="29817"/>
    <lineage>
        <taxon>Eukaryota</taxon>
        <taxon>Viridiplantae</taxon>
        <taxon>Streptophyta</taxon>
        <taxon>Embryophyta</taxon>
        <taxon>Tracheophyta</taxon>
        <taxon>Spermatophyta</taxon>
        <taxon>Magnoliopsida</taxon>
        <taxon>Liliopsida</taxon>
        <taxon>Asparagales</taxon>
        <taxon>Iridaceae</taxon>
        <taxon>Iridoideae</taxon>
        <taxon>Irideae</taxon>
        <taxon>Iris</taxon>
    </lineage>
</organism>
<protein>
    <submittedName>
        <fullName evidence="1">Pheophorbide a oxygenase, chloroplastic</fullName>
    </submittedName>
</protein>
<keyword evidence="2" id="KW-1185">Reference proteome</keyword>
<name>A0AAX6IGP3_IRIPA</name>
<reference evidence="1" key="2">
    <citation type="submission" date="2023-04" db="EMBL/GenBank/DDBJ databases">
        <authorList>
            <person name="Bruccoleri R.E."/>
            <person name="Oakeley E.J."/>
            <person name="Faust A.-M."/>
            <person name="Dessus-Babus S."/>
            <person name="Altorfer M."/>
            <person name="Burckhardt D."/>
            <person name="Oertli M."/>
            <person name="Naumann U."/>
            <person name="Petersen F."/>
            <person name="Wong J."/>
        </authorList>
    </citation>
    <scope>NUCLEOTIDE SEQUENCE</scope>
    <source>
        <strain evidence="1">GSM-AAB239-AS_SAM_17_03QT</strain>
        <tissue evidence="1">Leaf</tissue>
    </source>
</reference>
<evidence type="ECO:0000313" key="2">
    <source>
        <dbReference type="Proteomes" id="UP001140949"/>
    </source>
</evidence>
<dbReference type="Proteomes" id="UP001140949">
    <property type="component" value="Unassembled WGS sequence"/>
</dbReference>
<accession>A0AAX6IGP3</accession>
<dbReference type="GO" id="GO:0051537">
    <property type="term" value="F:2 iron, 2 sulfur cluster binding"/>
    <property type="evidence" value="ECO:0007669"/>
    <property type="project" value="InterPro"/>
</dbReference>
<comment type="caution">
    <text evidence="1">The sequence shown here is derived from an EMBL/GenBank/DDBJ whole genome shotgun (WGS) entry which is preliminary data.</text>
</comment>
<reference evidence="1" key="1">
    <citation type="journal article" date="2023" name="GigaByte">
        <title>Genome assembly of the bearded iris, Iris pallida Lam.</title>
        <authorList>
            <person name="Bruccoleri R.E."/>
            <person name="Oakeley E.J."/>
            <person name="Faust A.M.E."/>
            <person name="Altorfer M."/>
            <person name="Dessus-Babus S."/>
            <person name="Burckhardt D."/>
            <person name="Oertli M."/>
            <person name="Naumann U."/>
            <person name="Petersen F."/>
            <person name="Wong J."/>
        </authorList>
    </citation>
    <scope>NUCLEOTIDE SEQUENCE</scope>
    <source>
        <strain evidence="1">GSM-AAB239-AS_SAM_17_03QT</strain>
    </source>
</reference>
<dbReference type="GO" id="GO:0009534">
    <property type="term" value="C:chloroplast thylakoid"/>
    <property type="evidence" value="ECO:0007669"/>
    <property type="project" value="TreeGrafter"/>
</dbReference>
<dbReference type="InterPro" id="IPR036922">
    <property type="entry name" value="Rieske_2Fe-2S_sf"/>
</dbReference>
<dbReference type="PANTHER" id="PTHR21266:SF24">
    <property type="entry name" value="PHEOPHORBIDE A OXYGENASE, CHLOROPLASTIC"/>
    <property type="match status" value="1"/>
</dbReference>
<evidence type="ECO:0000313" key="1">
    <source>
        <dbReference type="EMBL" id="KAJ6851997.1"/>
    </source>
</evidence>
<gene>
    <name evidence="1" type="ORF">M6B38_257270</name>
</gene>
<dbReference type="SUPFAM" id="SSF55961">
    <property type="entry name" value="Bet v1-like"/>
    <property type="match status" value="1"/>
</dbReference>